<dbReference type="SUPFAM" id="SSF53335">
    <property type="entry name" value="S-adenosyl-L-methionine-dependent methyltransferases"/>
    <property type="match status" value="1"/>
</dbReference>
<evidence type="ECO:0008006" key="3">
    <source>
        <dbReference type="Google" id="ProtNLM"/>
    </source>
</evidence>
<evidence type="ECO:0000313" key="2">
    <source>
        <dbReference type="Proteomes" id="UP000649617"/>
    </source>
</evidence>
<name>A0A812QT75_SYMPI</name>
<keyword evidence="2" id="KW-1185">Reference proteome</keyword>
<dbReference type="InterPro" id="IPR029063">
    <property type="entry name" value="SAM-dependent_MTases_sf"/>
</dbReference>
<reference evidence="1" key="1">
    <citation type="submission" date="2021-02" db="EMBL/GenBank/DDBJ databases">
        <authorList>
            <person name="Dougan E. K."/>
            <person name="Rhodes N."/>
            <person name="Thang M."/>
            <person name="Chan C."/>
        </authorList>
    </citation>
    <scope>NUCLEOTIDE SEQUENCE</scope>
</reference>
<comment type="caution">
    <text evidence="1">The sequence shown here is derived from an EMBL/GenBank/DDBJ whole genome shotgun (WGS) entry which is preliminary data.</text>
</comment>
<accession>A0A812QT75</accession>
<evidence type="ECO:0000313" key="1">
    <source>
        <dbReference type="EMBL" id="CAE7402991.1"/>
    </source>
</evidence>
<organism evidence="1 2">
    <name type="scientific">Symbiodinium pilosum</name>
    <name type="common">Dinoflagellate</name>
    <dbReference type="NCBI Taxonomy" id="2952"/>
    <lineage>
        <taxon>Eukaryota</taxon>
        <taxon>Sar</taxon>
        <taxon>Alveolata</taxon>
        <taxon>Dinophyceae</taxon>
        <taxon>Suessiales</taxon>
        <taxon>Symbiodiniaceae</taxon>
        <taxon>Symbiodinium</taxon>
    </lineage>
</organism>
<proteinExistence type="predicted"/>
<dbReference type="EMBL" id="CAJNIZ010017779">
    <property type="protein sequence ID" value="CAE7402991.1"/>
    <property type="molecule type" value="Genomic_DNA"/>
</dbReference>
<protein>
    <recommendedName>
        <fullName evidence="3">Methyltransferase domain-containing protein</fullName>
    </recommendedName>
</protein>
<dbReference type="OrthoDB" id="9991036at2759"/>
<gene>
    <name evidence="1" type="ORF">SPIL2461_LOCUS9940</name>
</gene>
<sequence length="283" mass="31039">MVSAFTDRANGFPSELAGTDPQWIFSLQCNQPAFRAPHAANSDIGVKEGPGYSGQRVSVQWRRAKKWDETMIHRLENWKLKGKGKQPSGPGSSLASTAKVRPFLRDVFDKLAIQTFLDVPCGDMTWMPHVNLTGVDYMGGDISSSLVADNLASFAADPRFANKFAVFDITCMIPPKVDMIHTRDVFIHLDSDHSLKALQNFEKSGSKYIAIPHWPSSRGGSNVFHPNGSAYENYHTFNLHLPPFCLPAPLYSVQNGGGATGVVGVWKLPALGHGSRPECRNQG</sequence>
<dbReference type="Proteomes" id="UP000649617">
    <property type="component" value="Unassembled WGS sequence"/>
</dbReference>
<dbReference type="AlphaFoldDB" id="A0A812QT75"/>